<dbReference type="PANTHER" id="PTHR46553:SF3">
    <property type="entry name" value="ADENINE NUCLEOTIDE ALPHA HYDROLASES-LIKE SUPERFAMILY PROTEIN"/>
    <property type="match status" value="1"/>
</dbReference>
<name>A0AAU7JSK8_9MICO</name>
<dbReference type="InterPro" id="IPR006016">
    <property type="entry name" value="UspA"/>
</dbReference>
<dbReference type="SUPFAM" id="SSF52402">
    <property type="entry name" value="Adenine nucleotide alpha hydrolases-like"/>
    <property type="match status" value="1"/>
</dbReference>
<feature type="region of interest" description="Disordered" evidence="2">
    <location>
        <begin position="1"/>
        <end position="20"/>
    </location>
</feature>
<dbReference type="EMBL" id="CP157483">
    <property type="protein sequence ID" value="XBO43218.1"/>
    <property type="molecule type" value="Genomic_DNA"/>
</dbReference>
<dbReference type="PANTHER" id="PTHR46553">
    <property type="entry name" value="ADENINE NUCLEOTIDE ALPHA HYDROLASES-LIKE SUPERFAMILY PROTEIN"/>
    <property type="match status" value="1"/>
</dbReference>
<feature type="domain" description="UspA" evidence="3">
    <location>
        <begin position="28"/>
        <end position="165"/>
    </location>
</feature>
<evidence type="ECO:0000256" key="1">
    <source>
        <dbReference type="ARBA" id="ARBA00008791"/>
    </source>
</evidence>
<reference evidence="4" key="1">
    <citation type="submission" date="2024-05" db="EMBL/GenBank/DDBJ databases">
        <authorList>
            <person name="Kim S."/>
            <person name="Heo J."/>
            <person name="Choi H."/>
            <person name="Choi Y."/>
            <person name="Kwon S.-W."/>
            <person name="Kim Y."/>
        </authorList>
    </citation>
    <scope>NUCLEOTIDE SEQUENCE</scope>
    <source>
        <strain evidence="4">KACC 23699</strain>
    </source>
</reference>
<evidence type="ECO:0000313" key="4">
    <source>
        <dbReference type="EMBL" id="XBO43218.1"/>
    </source>
</evidence>
<dbReference type="Pfam" id="PF00582">
    <property type="entry name" value="Usp"/>
    <property type="match status" value="1"/>
</dbReference>
<comment type="similarity">
    <text evidence="1">Belongs to the universal stress protein A family.</text>
</comment>
<dbReference type="InterPro" id="IPR014729">
    <property type="entry name" value="Rossmann-like_a/b/a_fold"/>
</dbReference>
<gene>
    <name evidence="4" type="ORF">ABEG17_16875</name>
</gene>
<dbReference type="Gene3D" id="3.40.50.620">
    <property type="entry name" value="HUPs"/>
    <property type="match status" value="1"/>
</dbReference>
<evidence type="ECO:0000256" key="2">
    <source>
        <dbReference type="SAM" id="MobiDB-lite"/>
    </source>
</evidence>
<proteinExistence type="inferred from homology"/>
<dbReference type="InterPro" id="IPR006015">
    <property type="entry name" value="Universal_stress_UspA"/>
</dbReference>
<protein>
    <submittedName>
        <fullName evidence="4">Universal stress protein</fullName>
    </submittedName>
</protein>
<dbReference type="AlphaFoldDB" id="A0AAU7JSK8"/>
<dbReference type="PRINTS" id="PR01438">
    <property type="entry name" value="UNVRSLSTRESS"/>
</dbReference>
<accession>A0AAU7JSK8</accession>
<organism evidence="4">
    <name type="scientific">Pedococcus sp. KACC 23699</name>
    <dbReference type="NCBI Taxonomy" id="3149228"/>
    <lineage>
        <taxon>Bacteria</taxon>
        <taxon>Bacillati</taxon>
        <taxon>Actinomycetota</taxon>
        <taxon>Actinomycetes</taxon>
        <taxon>Micrococcales</taxon>
        <taxon>Intrasporangiaceae</taxon>
        <taxon>Pedococcus</taxon>
    </lineage>
</organism>
<evidence type="ECO:0000259" key="3">
    <source>
        <dbReference type="Pfam" id="PF00582"/>
    </source>
</evidence>
<dbReference type="RefSeq" id="WP_406830648.1">
    <property type="nucleotide sequence ID" value="NZ_CP157483.1"/>
</dbReference>
<sequence length="185" mass="18527">MSEVEQTGQAGQAGPGERAGAGAAEPVVVVGVDGSESSVLALRWGAHLAAASGARTLVVGVWEAYSAFGLVGEGWSALPPDWDPEKIVHTEVRHVVAHVYGNDLPPGVEVRFEQGNVARVLLDLSADAVALVVGSRGQGGFASLLLGSVSAACAAHATCPVLVVHGDRPPPTAPSVAGREAGSGG</sequence>
<dbReference type="CDD" id="cd23659">
    <property type="entry name" value="USP_At3g01520-like"/>
    <property type="match status" value="1"/>
</dbReference>